<dbReference type="InterPro" id="IPR016188">
    <property type="entry name" value="PurM-like_N"/>
</dbReference>
<feature type="domain" description="PurM-like N-terminal" evidence="6">
    <location>
        <begin position="19"/>
        <end position="131"/>
    </location>
</feature>
<gene>
    <name evidence="8" type="primary">selD</name>
    <name evidence="8" type="ORF">AVCANL283_00800</name>
</gene>
<accession>A0ABS7WQN6</accession>
<evidence type="ECO:0000256" key="2">
    <source>
        <dbReference type="ARBA" id="ARBA00022741"/>
    </source>
</evidence>
<keyword evidence="4" id="KW-0067">ATP-binding</keyword>
<dbReference type="EMBL" id="JACGBB010000001">
    <property type="protein sequence ID" value="MBZ7986652.1"/>
    <property type="molecule type" value="Genomic_DNA"/>
</dbReference>
<organism evidence="8 9">
    <name type="scientific">Campylobacter canadensis</name>
    <dbReference type="NCBI Taxonomy" id="449520"/>
    <lineage>
        <taxon>Bacteria</taxon>
        <taxon>Pseudomonadati</taxon>
        <taxon>Campylobacterota</taxon>
        <taxon>Epsilonproteobacteria</taxon>
        <taxon>Campylobacterales</taxon>
        <taxon>Campylobacteraceae</taxon>
        <taxon>Campylobacter</taxon>
    </lineage>
</organism>
<dbReference type="GO" id="GO:0004756">
    <property type="term" value="F:selenide, water dikinase activity"/>
    <property type="evidence" value="ECO:0007669"/>
    <property type="project" value="UniProtKB-EC"/>
</dbReference>
<dbReference type="NCBIfam" id="TIGR00476">
    <property type="entry name" value="selD"/>
    <property type="match status" value="1"/>
</dbReference>
<evidence type="ECO:0000256" key="5">
    <source>
        <dbReference type="ARBA" id="ARBA00023266"/>
    </source>
</evidence>
<feature type="domain" description="PurM-like C-terminal" evidence="7">
    <location>
        <begin position="147"/>
        <end position="310"/>
    </location>
</feature>
<dbReference type="PANTHER" id="PTHR10256">
    <property type="entry name" value="SELENIDE, WATER DIKINASE"/>
    <property type="match status" value="1"/>
</dbReference>
<dbReference type="Gene3D" id="3.30.1330.10">
    <property type="entry name" value="PurM-like, N-terminal domain"/>
    <property type="match status" value="1"/>
</dbReference>
<dbReference type="InterPro" id="IPR004536">
    <property type="entry name" value="SPS/SelD"/>
</dbReference>
<dbReference type="InterPro" id="IPR036921">
    <property type="entry name" value="PurM-like_N_sf"/>
</dbReference>
<reference evidence="8 9" key="1">
    <citation type="submission" date="2020-07" db="EMBL/GenBank/DDBJ databases">
        <title>Transfer of Campylobacter canadensis to the novel genus Avispirillum gen. nov., that also includes two novel species recovered from migratory waterfowl: Avispirillum anseris sp. nov. and Avispirillum brantae sp. nov.</title>
        <authorList>
            <person name="Miller W.G."/>
            <person name="Chapman M.H."/>
            <person name="Yee E."/>
            <person name="Inglis G.D."/>
        </authorList>
    </citation>
    <scope>NUCLEOTIDE SEQUENCE [LARGE SCALE GENOMIC DNA]</scope>
    <source>
        <strain evidence="8 9">L283</strain>
    </source>
</reference>
<dbReference type="PANTHER" id="PTHR10256:SF0">
    <property type="entry name" value="INACTIVE SELENIDE, WATER DIKINASE-LIKE PROTEIN-RELATED"/>
    <property type="match status" value="1"/>
</dbReference>
<keyword evidence="9" id="KW-1185">Reference proteome</keyword>
<keyword evidence="2" id="KW-0547">Nucleotide-binding</keyword>
<comment type="caution">
    <text evidence="8">The sequence shown here is derived from an EMBL/GenBank/DDBJ whole genome shotgun (WGS) entry which is preliminary data.</text>
</comment>
<protein>
    <submittedName>
        <fullName evidence="8">Selenide, water dikinase SelD</fullName>
        <ecNumber evidence="8">2.7.9.3</ecNumber>
    </submittedName>
</protein>
<sequence>MLSKQEFNPFIKSSQNSNEDAYVIDLSAFMQDDLNNYNLVLSCDFISPVCDDAYMYGKIAAANALSDIYAMGARVFSCMNLISFNEEFSNDVLAQIIQGLNDKSKEANAILSGGHSVKGSDILAGLSVNGICKKDKHLSNNSAKYNDVLIATKKLGTSTNILANKADLLNAQDLNYTLNQMQQLNSFLPSVEINACTDITGFGLIGHLSEMLNDDISIELDSSSLEFLPSVMEFAKIGLISANAYCNKEQISVKIKSFIDDDILLYAPETSGGLIFSVNEKDVNKCLDELNKANFNAFAFAKINKKQDFDIFIY</sequence>
<keyword evidence="3" id="KW-0418">Kinase</keyword>
<evidence type="ECO:0000313" key="9">
    <source>
        <dbReference type="Proteomes" id="UP000786183"/>
    </source>
</evidence>
<dbReference type="SUPFAM" id="SSF55326">
    <property type="entry name" value="PurM N-terminal domain-like"/>
    <property type="match status" value="1"/>
</dbReference>
<dbReference type="Proteomes" id="UP000786183">
    <property type="component" value="Unassembled WGS sequence"/>
</dbReference>
<dbReference type="Pfam" id="PF00586">
    <property type="entry name" value="AIRS"/>
    <property type="match status" value="1"/>
</dbReference>
<keyword evidence="1 8" id="KW-0808">Transferase</keyword>
<evidence type="ECO:0000256" key="3">
    <source>
        <dbReference type="ARBA" id="ARBA00022777"/>
    </source>
</evidence>
<name>A0ABS7WQN6_9BACT</name>
<proteinExistence type="predicted"/>
<dbReference type="InterPro" id="IPR036676">
    <property type="entry name" value="PurM-like_C_sf"/>
</dbReference>
<dbReference type="InterPro" id="IPR010918">
    <property type="entry name" value="PurM-like_C_dom"/>
</dbReference>
<dbReference type="Pfam" id="PF02769">
    <property type="entry name" value="AIRS_C"/>
    <property type="match status" value="1"/>
</dbReference>
<evidence type="ECO:0000259" key="6">
    <source>
        <dbReference type="Pfam" id="PF00586"/>
    </source>
</evidence>
<evidence type="ECO:0000259" key="7">
    <source>
        <dbReference type="Pfam" id="PF02769"/>
    </source>
</evidence>
<keyword evidence="5" id="KW-0711">Selenium</keyword>
<evidence type="ECO:0000256" key="1">
    <source>
        <dbReference type="ARBA" id="ARBA00022679"/>
    </source>
</evidence>
<evidence type="ECO:0000256" key="4">
    <source>
        <dbReference type="ARBA" id="ARBA00022840"/>
    </source>
</evidence>
<dbReference type="Gene3D" id="3.90.650.10">
    <property type="entry name" value="PurM-like C-terminal domain"/>
    <property type="match status" value="1"/>
</dbReference>
<evidence type="ECO:0000313" key="8">
    <source>
        <dbReference type="EMBL" id="MBZ7986652.1"/>
    </source>
</evidence>
<dbReference type="EC" id="2.7.9.3" evidence="8"/>
<dbReference type="SUPFAM" id="SSF56042">
    <property type="entry name" value="PurM C-terminal domain-like"/>
    <property type="match status" value="1"/>
</dbReference>